<keyword evidence="3" id="KW-1185">Reference proteome</keyword>
<protein>
    <submittedName>
        <fullName evidence="2">Uncharacterized protein</fullName>
    </submittedName>
</protein>
<accession>A0A221MEM8</accession>
<proteinExistence type="predicted"/>
<dbReference type="Proteomes" id="UP000204391">
    <property type="component" value="Chromosome"/>
</dbReference>
<dbReference type="KEGG" id="vne:CFK40_13840"/>
<evidence type="ECO:0000256" key="1">
    <source>
        <dbReference type="SAM" id="Coils"/>
    </source>
</evidence>
<dbReference type="RefSeq" id="WP_089532866.1">
    <property type="nucleotide sequence ID" value="NZ_CP022437.1"/>
</dbReference>
<feature type="coiled-coil region" evidence="1">
    <location>
        <begin position="42"/>
        <end position="149"/>
    </location>
</feature>
<dbReference type="AlphaFoldDB" id="A0A221MEM8"/>
<keyword evidence="1" id="KW-0175">Coiled coil</keyword>
<evidence type="ECO:0000313" key="3">
    <source>
        <dbReference type="Proteomes" id="UP000204391"/>
    </source>
</evidence>
<organism evidence="2 3">
    <name type="scientific">Virgibacillus necropolis</name>
    <dbReference type="NCBI Taxonomy" id="163877"/>
    <lineage>
        <taxon>Bacteria</taxon>
        <taxon>Bacillati</taxon>
        <taxon>Bacillota</taxon>
        <taxon>Bacilli</taxon>
        <taxon>Bacillales</taxon>
        <taxon>Bacillaceae</taxon>
        <taxon>Virgibacillus</taxon>
    </lineage>
</organism>
<name>A0A221MEM8_9BACI</name>
<gene>
    <name evidence="2" type="ORF">CFK40_13840</name>
</gene>
<dbReference type="Gene3D" id="1.10.287.1490">
    <property type="match status" value="1"/>
</dbReference>
<dbReference type="EMBL" id="CP022437">
    <property type="protein sequence ID" value="ASN06019.1"/>
    <property type="molecule type" value="Genomic_DNA"/>
</dbReference>
<reference evidence="2 3" key="1">
    <citation type="journal article" date="2003" name="Int. J. Syst. Evol. Microbiol.">
        <title>Virgibacillus carmonensis sp. nov., Virgibacillus necropolis sp. nov. and Virgibacillus picturae sp. nov., three novel species isolated from deteriorated mural paintings, transfer of the species of the genus salibacillus to Virgibacillus, as Virgibacillus marismortui comb. nov. and Virgibacillus salexigens comb. nov., and emended description of the genus Virgibacillus.</title>
        <authorList>
            <person name="Heyrman J."/>
            <person name="Logan N.A."/>
            <person name="Busse H.J."/>
            <person name="Balcaen A."/>
            <person name="Lebbe L."/>
            <person name="Rodriguez-Diaz M."/>
            <person name="Swings J."/>
            <person name="De Vos P."/>
        </authorList>
    </citation>
    <scope>NUCLEOTIDE SEQUENCE [LARGE SCALE GENOMIC DNA]</scope>
    <source>
        <strain evidence="2 3">LMG 19488</strain>
    </source>
</reference>
<sequence length="227" mass="25040">MKKLKSMKLWGVALSAIVLLIVAYNIGANGAKATVGGEKLRYDEIVKKIDESNNALNEANNVLKKKEAKVKENEVAFQEQEEKLENKRKEVDDALALLDTRDKLNNEIEGLKTEVDGLKSNRDNIKSDIETKQKELDEIASVIKRKKADPIELLSGQYKVGKDVPEGRYQVTNVGSGTNFVVYDSDGYPTVNTILGDDGIGSGDYVFFTSVGDIIETMGQVKLTPVE</sequence>
<dbReference type="OrthoDB" id="1650483at2"/>
<evidence type="ECO:0000313" key="2">
    <source>
        <dbReference type="EMBL" id="ASN06019.1"/>
    </source>
</evidence>